<dbReference type="RefSeq" id="WP_250591811.1">
    <property type="nucleotide sequence ID" value="NZ_JAMLJM010000002.1"/>
</dbReference>
<name>A0ABT0TM44_9FLAO</name>
<evidence type="ECO:0008006" key="3">
    <source>
        <dbReference type="Google" id="ProtNLM"/>
    </source>
</evidence>
<reference evidence="1 2" key="1">
    <citation type="submission" date="2022-05" db="EMBL/GenBank/DDBJ databases">
        <title>Flavobacterium sp., isolated from activated sludge.</title>
        <authorList>
            <person name="Ran Q."/>
        </authorList>
    </citation>
    <scope>NUCLEOTIDE SEQUENCE [LARGE SCALE GENOMIC DNA]</scope>
    <source>
        <strain evidence="1 2">HXWNR70</strain>
    </source>
</reference>
<comment type="caution">
    <text evidence="1">The sequence shown here is derived from an EMBL/GenBank/DDBJ whole genome shotgun (WGS) entry which is preliminary data.</text>
</comment>
<evidence type="ECO:0000313" key="2">
    <source>
        <dbReference type="Proteomes" id="UP001317191"/>
    </source>
</evidence>
<organism evidence="1 2">
    <name type="scientific">Flavobacterium luminosum</name>
    <dbReference type="NCBI Taxonomy" id="2949086"/>
    <lineage>
        <taxon>Bacteria</taxon>
        <taxon>Pseudomonadati</taxon>
        <taxon>Bacteroidota</taxon>
        <taxon>Flavobacteriia</taxon>
        <taxon>Flavobacteriales</taxon>
        <taxon>Flavobacteriaceae</taxon>
        <taxon>Flavobacterium</taxon>
    </lineage>
</organism>
<protein>
    <recommendedName>
        <fullName evidence="3">Lipoprotein</fullName>
    </recommendedName>
</protein>
<dbReference type="EMBL" id="JAMLJM010000002">
    <property type="protein sequence ID" value="MCL9808564.1"/>
    <property type="molecule type" value="Genomic_DNA"/>
</dbReference>
<proteinExistence type="predicted"/>
<keyword evidence="2" id="KW-1185">Reference proteome</keyword>
<evidence type="ECO:0000313" key="1">
    <source>
        <dbReference type="EMBL" id="MCL9808564.1"/>
    </source>
</evidence>
<sequence>MKKITFLILSITILASCSGVKKTQSFLSDGNYDAAINRSVEALKTNKTSKGKQEYVYLLEEAFAKAKEKDLRNIDMLEKSNNPANFEKIYNTYLQLENRQERIRPLLPLPLLHEKRNAIFPFDDYSNSITKTREALSKYLYDNSKGLMKQNNKMSFRQAYDDLAYLDQLNPNYKDVKKLMEEALFRGTDFVYVYTKNETNMIIPARLQSDLLDFSTFGLNDKWTVYHNNKVKEIKYDFGMIVNFRQINISPEQVKEREFIKEKQIVDGQKPLLDANGNQTKDEKGNVIMVDNLKTVRATIYEFKQYKAAQVTAKVDYIDFRTNQLIDAFPLSSEFVFEYIYANYNGDKNACDADYLQYFGRRAVPFPSNEQMVYDSGEDLKAKLKSIITRNKFRR</sequence>
<gene>
    <name evidence="1" type="ORF">NAT50_04245</name>
</gene>
<dbReference type="Proteomes" id="UP001317191">
    <property type="component" value="Unassembled WGS sequence"/>
</dbReference>
<dbReference type="PROSITE" id="PS51257">
    <property type="entry name" value="PROKAR_LIPOPROTEIN"/>
    <property type="match status" value="1"/>
</dbReference>
<accession>A0ABT0TM44</accession>